<sequence>MQGYLPQQQFAGLPAQCQQCFLTPGFSQQQQQPSPYGAYNQYFNNPYQQQPFFYPQQQPQFSYFPQQQQYSFIPQQQQYPFVPQQQQYPFYAQQQAQFYPQQQPLFNWPQNFAGQSAYGYQQYWPQQQQRVFENPKTPIPSPARREKEKPKKFYERVYS</sequence>
<proteinExistence type="predicted"/>
<comment type="caution">
    <text evidence="2">The sequence shown here is derived from an EMBL/GenBank/DDBJ whole genome shotgun (WGS) entry which is preliminary data.</text>
</comment>
<accession>A0A815GZU4</accession>
<keyword evidence="4" id="KW-1185">Reference proteome</keyword>
<protein>
    <submittedName>
        <fullName evidence="2">Uncharacterized protein</fullName>
    </submittedName>
</protein>
<evidence type="ECO:0000313" key="5">
    <source>
        <dbReference type="Proteomes" id="UP000663852"/>
    </source>
</evidence>
<dbReference type="Proteomes" id="UP000663828">
    <property type="component" value="Unassembled WGS sequence"/>
</dbReference>
<gene>
    <name evidence="2" type="ORF">EDS130_LOCUS32980</name>
    <name evidence="3" type="ORF">XAT740_LOCUS54134</name>
</gene>
<dbReference type="EMBL" id="CAJNOR010009575">
    <property type="protein sequence ID" value="CAF1645986.1"/>
    <property type="molecule type" value="Genomic_DNA"/>
</dbReference>
<dbReference type="Proteomes" id="UP000663852">
    <property type="component" value="Unassembled WGS sequence"/>
</dbReference>
<evidence type="ECO:0000313" key="3">
    <source>
        <dbReference type="EMBL" id="CAF1645986.1"/>
    </source>
</evidence>
<evidence type="ECO:0000256" key="1">
    <source>
        <dbReference type="SAM" id="MobiDB-lite"/>
    </source>
</evidence>
<feature type="region of interest" description="Disordered" evidence="1">
    <location>
        <begin position="133"/>
        <end position="159"/>
    </location>
</feature>
<dbReference type="EMBL" id="CAJNOJ010000258">
    <property type="protein sequence ID" value="CAF1345548.1"/>
    <property type="molecule type" value="Genomic_DNA"/>
</dbReference>
<organism evidence="2 5">
    <name type="scientific">Adineta ricciae</name>
    <name type="common">Rotifer</name>
    <dbReference type="NCBI Taxonomy" id="249248"/>
    <lineage>
        <taxon>Eukaryota</taxon>
        <taxon>Metazoa</taxon>
        <taxon>Spiralia</taxon>
        <taxon>Gnathifera</taxon>
        <taxon>Rotifera</taxon>
        <taxon>Eurotatoria</taxon>
        <taxon>Bdelloidea</taxon>
        <taxon>Adinetida</taxon>
        <taxon>Adinetidae</taxon>
        <taxon>Adineta</taxon>
    </lineage>
</organism>
<reference evidence="2" key="1">
    <citation type="submission" date="2021-02" db="EMBL/GenBank/DDBJ databases">
        <authorList>
            <person name="Nowell W R."/>
        </authorList>
    </citation>
    <scope>NUCLEOTIDE SEQUENCE</scope>
</reference>
<dbReference type="AlphaFoldDB" id="A0A815GZU4"/>
<feature type="compositionally biased region" description="Basic and acidic residues" evidence="1">
    <location>
        <begin position="143"/>
        <end position="159"/>
    </location>
</feature>
<evidence type="ECO:0000313" key="2">
    <source>
        <dbReference type="EMBL" id="CAF1345548.1"/>
    </source>
</evidence>
<evidence type="ECO:0000313" key="4">
    <source>
        <dbReference type="Proteomes" id="UP000663828"/>
    </source>
</evidence>
<name>A0A815GZU4_ADIRI</name>